<organism evidence="1 2">
    <name type="scientific">Actinomadura macrotermitis</name>
    <dbReference type="NCBI Taxonomy" id="2585200"/>
    <lineage>
        <taxon>Bacteria</taxon>
        <taxon>Bacillati</taxon>
        <taxon>Actinomycetota</taxon>
        <taxon>Actinomycetes</taxon>
        <taxon>Streptosporangiales</taxon>
        <taxon>Thermomonosporaceae</taxon>
        <taxon>Actinomadura</taxon>
    </lineage>
</organism>
<sequence length="158" mass="17371">MFLLRVVFDAEDASAVLAVAREALAAVIERVGAWPDDDVWPEVLPAEFVERCEPEEPEQDAGPQAVAEWTAWWQGLSAEEKAAACAGPWRLSDWLFYFDPTEEGQGDDRSWWWWDAGVDASGGGWVDVATTGWPFGSGSLYWLIEAGGGRNPRLVSPG</sequence>
<dbReference type="Proteomes" id="UP000487268">
    <property type="component" value="Unassembled WGS sequence"/>
</dbReference>
<keyword evidence="2" id="KW-1185">Reference proteome</keyword>
<reference evidence="1 2" key="1">
    <citation type="submission" date="2019-10" db="EMBL/GenBank/DDBJ databases">
        <title>Actinomadura rubteroloni sp. nov. and Actinomadura macrotermitis sp. nov., isolated from the gut of fungus growing-termite Macrotermes natalensis.</title>
        <authorList>
            <person name="Benndorf R."/>
            <person name="Martin K."/>
            <person name="Kuefner M."/>
            <person name="De Beer W."/>
            <person name="Kaster A.-K."/>
            <person name="Vollmers J."/>
            <person name="Poulsen M."/>
            <person name="Beemelmanns C."/>
        </authorList>
    </citation>
    <scope>NUCLEOTIDE SEQUENCE [LARGE SCALE GENOMIC DNA]</scope>
    <source>
        <strain evidence="1 2">RB68</strain>
    </source>
</reference>
<proteinExistence type="predicted"/>
<dbReference type="OrthoDB" id="583417at2"/>
<accession>A0A7K0C1J5</accession>
<gene>
    <name evidence="1" type="ORF">ACRB68_53700</name>
</gene>
<name>A0A7K0C1J5_9ACTN</name>
<evidence type="ECO:0000313" key="1">
    <source>
        <dbReference type="EMBL" id="MQY07270.1"/>
    </source>
</evidence>
<evidence type="ECO:0000313" key="2">
    <source>
        <dbReference type="Proteomes" id="UP000487268"/>
    </source>
</evidence>
<dbReference type="EMBL" id="WEGH01000003">
    <property type="protein sequence ID" value="MQY07270.1"/>
    <property type="molecule type" value="Genomic_DNA"/>
</dbReference>
<dbReference type="RefSeq" id="WP_153536968.1">
    <property type="nucleotide sequence ID" value="NZ_WEGH01000003.1"/>
</dbReference>
<dbReference type="AlphaFoldDB" id="A0A7K0C1J5"/>
<comment type="caution">
    <text evidence="1">The sequence shown here is derived from an EMBL/GenBank/DDBJ whole genome shotgun (WGS) entry which is preliminary data.</text>
</comment>
<protein>
    <submittedName>
        <fullName evidence="1">Uncharacterized protein</fullName>
    </submittedName>
</protein>